<dbReference type="AlphaFoldDB" id="A0A0D3JD61"/>
<dbReference type="Gene3D" id="3.30.450.20">
    <property type="entry name" value="PAS domain"/>
    <property type="match status" value="1"/>
</dbReference>
<evidence type="ECO:0000313" key="2">
    <source>
        <dbReference type="EnsemblProtists" id="EOD21446"/>
    </source>
</evidence>
<dbReference type="RefSeq" id="XP_005773875.1">
    <property type="nucleotide sequence ID" value="XM_005773818.1"/>
</dbReference>
<evidence type="ECO:0000256" key="1">
    <source>
        <dbReference type="SAM" id="MobiDB-lite"/>
    </source>
</evidence>
<feature type="region of interest" description="Disordered" evidence="1">
    <location>
        <begin position="192"/>
        <end position="254"/>
    </location>
</feature>
<reference evidence="2" key="2">
    <citation type="submission" date="2024-10" db="UniProtKB">
        <authorList>
            <consortium name="EnsemblProtists"/>
        </authorList>
    </citation>
    <scope>IDENTIFICATION</scope>
</reference>
<organism evidence="2 3">
    <name type="scientific">Emiliania huxleyi (strain CCMP1516)</name>
    <dbReference type="NCBI Taxonomy" id="280463"/>
    <lineage>
        <taxon>Eukaryota</taxon>
        <taxon>Haptista</taxon>
        <taxon>Haptophyta</taxon>
        <taxon>Prymnesiophyceae</taxon>
        <taxon>Isochrysidales</taxon>
        <taxon>Noelaerhabdaceae</taxon>
        <taxon>Emiliania</taxon>
    </lineage>
</organism>
<name>A0A0D3JD61_EMIH1</name>
<feature type="compositionally biased region" description="Low complexity" evidence="1">
    <location>
        <begin position="283"/>
        <end position="293"/>
    </location>
</feature>
<keyword evidence="3" id="KW-1185">Reference proteome</keyword>
<protein>
    <recommendedName>
        <fullName evidence="4">PAS domain-containing protein</fullName>
    </recommendedName>
</protein>
<evidence type="ECO:0008006" key="4">
    <source>
        <dbReference type="Google" id="ProtNLM"/>
    </source>
</evidence>
<dbReference type="EnsemblProtists" id="EOD21446">
    <property type="protein sequence ID" value="EOD21446"/>
    <property type="gene ID" value="EMIHUDRAFT_469802"/>
</dbReference>
<feature type="compositionally biased region" description="Low complexity" evidence="1">
    <location>
        <begin position="199"/>
        <end position="216"/>
    </location>
</feature>
<evidence type="ECO:0000313" key="3">
    <source>
        <dbReference type="Proteomes" id="UP000013827"/>
    </source>
</evidence>
<dbReference type="PaxDb" id="2903-EOD21446"/>
<dbReference type="KEGG" id="ehx:EMIHUDRAFT_469802"/>
<proteinExistence type="predicted"/>
<accession>A0A0D3JD61</accession>
<sequence length="550" mass="58360">MTQLNGETQRTAITSAEAPFRILYSTPEWRDTFGSRADLRCLEGAEAWCDVQLSGLFAQLKLGHAVSSPLSSRDRHGNSFHHLASAAPICSADGSIALLRVTVSTSSPTPPCSNCVAEDLQGCPAVDPPLEVSRSASMGSSEALLSADLVQPDSPGAAASCDDFPPEFRLTAGSLDGARQASASPSEVSVLSEALTERAAPSAAPEPASELAPLSLQLPPAGGSAPRGVSKPRSPRGRGQKSPPSTTSRAPRATGWLGQIGAFEAFAYCGTGSLLGRSAAKPGRSSRASSRLGRLGRKGVGEEAGDGDGECCAGEPLRRSSALLAEELVPPPFVAEGGFVVVTAAAPPYVVEWASPGWLQMCGFRPSGLDVLGRSLRCLQGDLTDTAAVGRLMRAVAERRDAPAARLVNYDVQRRVPFVHTVAVRFLPPGDDPQRGAAFIATSSAVQLLPSGAERWSLEAERAAGEVAQDECWSDEFEDYWSGWGERVAPPPKKTEDDFKYLAKKISKKVLEKESGPWSERTQRKIHKYVEGTFQKSFVFQRAAGEEEED</sequence>
<dbReference type="HOGENOM" id="CLU_495618_0_0_1"/>
<dbReference type="Proteomes" id="UP000013827">
    <property type="component" value="Unassembled WGS sequence"/>
</dbReference>
<dbReference type="GeneID" id="17266992"/>
<reference evidence="3" key="1">
    <citation type="journal article" date="2013" name="Nature">
        <title>Pan genome of the phytoplankton Emiliania underpins its global distribution.</title>
        <authorList>
            <person name="Read B.A."/>
            <person name="Kegel J."/>
            <person name="Klute M.J."/>
            <person name="Kuo A."/>
            <person name="Lefebvre S.C."/>
            <person name="Maumus F."/>
            <person name="Mayer C."/>
            <person name="Miller J."/>
            <person name="Monier A."/>
            <person name="Salamov A."/>
            <person name="Young J."/>
            <person name="Aguilar M."/>
            <person name="Claverie J.M."/>
            <person name="Frickenhaus S."/>
            <person name="Gonzalez K."/>
            <person name="Herman E.K."/>
            <person name="Lin Y.C."/>
            <person name="Napier J."/>
            <person name="Ogata H."/>
            <person name="Sarno A.F."/>
            <person name="Shmutz J."/>
            <person name="Schroeder D."/>
            <person name="de Vargas C."/>
            <person name="Verret F."/>
            <person name="von Dassow P."/>
            <person name="Valentin K."/>
            <person name="Van de Peer Y."/>
            <person name="Wheeler G."/>
            <person name="Dacks J.B."/>
            <person name="Delwiche C.F."/>
            <person name="Dyhrman S.T."/>
            <person name="Glockner G."/>
            <person name="John U."/>
            <person name="Richards T."/>
            <person name="Worden A.Z."/>
            <person name="Zhang X."/>
            <person name="Grigoriev I.V."/>
            <person name="Allen A.E."/>
            <person name="Bidle K."/>
            <person name="Borodovsky M."/>
            <person name="Bowler C."/>
            <person name="Brownlee C."/>
            <person name="Cock J.M."/>
            <person name="Elias M."/>
            <person name="Gladyshev V.N."/>
            <person name="Groth M."/>
            <person name="Guda C."/>
            <person name="Hadaegh A."/>
            <person name="Iglesias-Rodriguez M.D."/>
            <person name="Jenkins J."/>
            <person name="Jones B.M."/>
            <person name="Lawson T."/>
            <person name="Leese F."/>
            <person name="Lindquist E."/>
            <person name="Lobanov A."/>
            <person name="Lomsadze A."/>
            <person name="Malik S.B."/>
            <person name="Marsh M.E."/>
            <person name="Mackinder L."/>
            <person name="Mock T."/>
            <person name="Mueller-Roeber B."/>
            <person name="Pagarete A."/>
            <person name="Parker M."/>
            <person name="Probert I."/>
            <person name="Quesneville H."/>
            <person name="Raines C."/>
            <person name="Rensing S.A."/>
            <person name="Riano-Pachon D.M."/>
            <person name="Richier S."/>
            <person name="Rokitta S."/>
            <person name="Shiraiwa Y."/>
            <person name="Soanes D.M."/>
            <person name="van der Giezen M."/>
            <person name="Wahlund T.M."/>
            <person name="Williams B."/>
            <person name="Wilson W."/>
            <person name="Wolfe G."/>
            <person name="Wurch L.L."/>
        </authorList>
    </citation>
    <scope>NUCLEOTIDE SEQUENCE</scope>
</reference>
<feature type="region of interest" description="Disordered" evidence="1">
    <location>
        <begin position="277"/>
        <end position="311"/>
    </location>
</feature>